<dbReference type="AlphaFoldDB" id="C5TAK8"/>
<keyword evidence="1" id="KW-0472">Membrane</keyword>
<evidence type="ECO:0000313" key="1">
    <source>
        <dbReference type="EMBL" id="EER58489.1"/>
    </source>
</evidence>
<dbReference type="EMBL" id="ACQT01000256">
    <property type="protein sequence ID" value="EER58489.1"/>
    <property type="molecule type" value="Genomic_DNA"/>
</dbReference>
<proteinExistence type="predicted"/>
<organism evidence="1 2">
    <name type="scientific">Acidovorax delafieldii 2AN</name>
    <dbReference type="NCBI Taxonomy" id="573060"/>
    <lineage>
        <taxon>Bacteria</taxon>
        <taxon>Pseudomonadati</taxon>
        <taxon>Pseudomonadota</taxon>
        <taxon>Betaproteobacteria</taxon>
        <taxon>Burkholderiales</taxon>
        <taxon>Comamonadaceae</taxon>
        <taxon>Acidovorax</taxon>
    </lineage>
</organism>
<name>C5TAK8_ACIDE</name>
<keyword evidence="1" id="KW-0812">Transmembrane</keyword>
<sequence>MGLAGRPTPRSLGVIASAYKTLQLPAASAALDGVAELAISVEDPGGAAQGHGPRLPYLFKGALVKKAL</sequence>
<dbReference type="PATRIC" id="fig|573060.9.peg.1024"/>
<dbReference type="Proteomes" id="UP000003856">
    <property type="component" value="Unassembled WGS sequence"/>
</dbReference>
<evidence type="ECO:0000313" key="2">
    <source>
        <dbReference type="Proteomes" id="UP000003856"/>
    </source>
</evidence>
<keyword evidence="2" id="KW-1185">Reference proteome</keyword>
<gene>
    <name evidence="1" type="ORF">AcdelDRAFT_3938</name>
</gene>
<comment type="caution">
    <text evidence="1">The sequence shown here is derived from an EMBL/GenBank/DDBJ whole genome shotgun (WGS) entry which is preliminary data.</text>
</comment>
<reference evidence="1 2" key="1">
    <citation type="submission" date="2009-05" db="EMBL/GenBank/DDBJ databases">
        <title>The draft genome of Acidovorax delafieldii 2AN.</title>
        <authorList>
            <consortium name="US DOE Joint Genome Institute (JGI-PGF)"/>
            <person name="Lucas S."/>
            <person name="Copeland A."/>
            <person name="Lapidus A."/>
            <person name="Glavina del Rio T."/>
            <person name="Tice H."/>
            <person name="Bruce D."/>
            <person name="Goodwin L."/>
            <person name="Pitluck S."/>
            <person name="Larimer F."/>
            <person name="Land M.L."/>
            <person name="Hauser L."/>
            <person name="Shelobolina E.S."/>
            <person name="Picardal F."/>
            <person name="Roden E."/>
            <person name="Emerson D."/>
        </authorList>
    </citation>
    <scope>NUCLEOTIDE SEQUENCE [LARGE SCALE GENOMIC DNA]</scope>
    <source>
        <strain evidence="1 2">2AN</strain>
    </source>
</reference>
<accession>C5TAK8</accession>
<protein>
    <submittedName>
        <fullName evidence="1">Putative transmembrane protein</fullName>
    </submittedName>
</protein>